<protein>
    <recommendedName>
        <fullName evidence="6">RING-type domain-containing protein</fullName>
    </recommendedName>
</protein>
<dbReference type="InterPro" id="IPR004162">
    <property type="entry name" value="SINA-like_animal"/>
</dbReference>
<dbReference type="InterPro" id="IPR049548">
    <property type="entry name" value="Sina-like_RING"/>
</dbReference>
<dbReference type="EMBL" id="AJWK01014535">
    <property type="status" value="NOT_ANNOTATED_CDS"/>
    <property type="molecule type" value="Genomic_DNA"/>
</dbReference>
<dbReference type="VEuPathDB" id="VectorBase:LLONM1_010841"/>
<feature type="region of interest" description="Disordered" evidence="5">
    <location>
        <begin position="767"/>
        <end position="788"/>
    </location>
</feature>
<accession>A0A1B0CJE3</accession>
<dbReference type="InterPro" id="IPR001841">
    <property type="entry name" value="Znf_RING"/>
</dbReference>
<feature type="domain" description="RING-type" evidence="6">
    <location>
        <begin position="449"/>
        <end position="484"/>
    </location>
</feature>
<dbReference type="EMBL" id="AJWK01014534">
    <property type="status" value="NOT_ANNOTATED_CDS"/>
    <property type="molecule type" value="Genomic_DNA"/>
</dbReference>
<evidence type="ECO:0000256" key="3">
    <source>
        <dbReference type="ARBA" id="ARBA00022833"/>
    </source>
</evidence>
<dbReference type="GO" id="GO:0031624">
    <property type="term" value="F:ubiquitin conjugating enzyme binding"/>
    <property type="evidence" value="ECO:0007669"/>
    <property type="project" value="TreeGrafter"/>
</dbReference>
<sequence length="882" mass="97877">MGAFLTSETANSVVDPIFGCPVCYEKYKGRILVCLKGHSVCEQCSRQLQKCPQCNAEYRGTRNYSLEDIVVKLKQMNCSPEDAVKRIVEKNSAAVLRETEARGASAPSAPVAPSAPAAAASAASGSSAAASQTNTPLAVEADEDSWLIETISAISLMEPNIERQYRQPVEDFRGSSSRTLDSISRSSCCKMENCRQIILLDELEQHLLSQHRHHVKHLTMEETNGCSGSNFDFNLDCHEHRFALLTDFGIFFLIINIDESSDEANAPVEDAIVTSWIQGVCCNDQAPLFNYTLSIELDGIRATYQDYVHTYKATASHIKWKNQCLGFFVYIPNSSSMKVKGHLCLSDSPTPRRRSSDTIPVPQEDIDLGTHPGLLAPVETEIQWEINFHILQLYTLNGAVIPEPLTRGWMNFVEEGPVEGGRMINYSNEMGAFLTSETANSVVDPIFGCPVCYEKYKGRILVCLKGHSVCEQCSRQLQKCPQCNAEYRGTRNYSLEDIVVKLKQMNCSPEDAVKRIVEKNSAAVLRETEARGASAPSAPVAPSAPAAAASAASGSSAAASQTNTPLAVEADEDSWLIETISAISLMEPNIERQYRQPVEDFRGSSSRTLDSISRSSCCKMENCRQIILLDELEQHLLSQHRHHVKHLTMEETNGCSGSNFDFNLDCHEHRFALLTDFGIFFLIINVDEPNVPDEDTIVTSWIQGVCCNDQAPLFNYTLSIELDGIRATYQDYVHTYKATASHIKWKNQCLGFFVYIPNSSSMKVKGHLSLSDSPTPRRRSSDTIPVPQEDIDLGTHPGLLAPVETEIQWEINFHILQLYTLNGAVIPEPLTRGWMNFVEEGPVEGGRMMHPLGPRSGLWAVTSFEVFTLFTFDRGAFGDFDL</sequence>
<evidence type="ECO:0000313" key="7">
    <source>
        <dbReference type="EnsemblMetazoa" id="LLOJ004645-PA"/>
    </source>
</evidence>
<evidence type="ECO:0000259" key="6">
    <source>
        <dbReference type="PROSITE" id="PS50089"/>
    </source>
</evidence>
<dbReference type="GO" id="GO:0008270">
    <property type="term" value="F:zinc ion binding"/>
    <property type="evidence" value="ECO:0007669"/>
    <property type="project" value="UniProtKB-KW"/>
</dbReference>
<dbReference type="GO" id="GO:0005737">
    <property type="term" value="C:cytoplasm"/>
    <property type="evidence" value="ECO:0007669"/>
    <property type="project" value="TreeGrafter"/>
</dbReference>
<keyword evidence="8" id="KW-1185">Reference proteome</keyword>
<evidence type="ECO:0000256" key="1">
    <source>
        <dbReference type="ARBA" id="ARBA00022723"/>
    </source>
</evidence>
<dbReference type="PROSITE" id="PS50089">
    <property type="entry name" value="ZF_RING_2"/>
    <property type="match status" value="2"/>
</dbReference>
<name>A0A1B0CJE3_LUTLO</name>
<dbReference type="Proteomes" id="UP000092461">
    <property type="component" value="Unassembled WGS sequence"/>
</dbReference>
<dbReference type="PANTHER" id="PTHR45877:SF2">
    <property type="entry name" value="E3 UBIQUITIN-PROTEIN LIGASE SINA-RELATED"/>
    <property type="match status" value="1"/>
</dbReference>
<dbReference type="PANTHER" id="PTHR45877">
    <property type="entry name" value="E3 UBIQUITIN-PROTEIN LIGASE SIAH2"/>
    <property type="match status" value="1"/>
</dbReference>
<reference evidence="7" key="1">
    <citation type="submission" date="2020-05" db="UniProtKB">
        <authorList>
            <consortium name="EnsemblMetazoa"/>
        </authorList>
    </citation>
    <scope>IDENTIFICATION</scope>
    <source>
        <strain evidence="7">Jacobina</strain>
    </source>
</reference>
<dbReference type="GO" id="GO:0043161">
    <property type="term" value="P:proteasome-mediated ubiquitin-dependent protein catabolic process"/>
    <property type="evidence" value="ECO:0007669"/>
    <property type="project" value="TreeGrafter"/>
</dbReference>
<organism evidence="7 8">
    <name type="scientific">Lutzomyia longipalpis</name>
    <name type="common">Sand fly</name>
    <dbReference type="NCBI Taxonomy" id="7200"/>
    <lineage>
        <taxon>Eukaryota</taxon>
        <taxon>Metazoa</taxon>
        <taxon>Ecdysozoa</taxon>
        <taxon>Arthropoda</taxon>
        <taxon>Hexapoda</taxon>
        <taxon>Insecta</taxon>
        <taxon>Pterygota</taxon>
        <taxon>Neoptera</taxon>
        <taxon>Endopterygota</taxon>
        <taxon>Diptera</taxon>
        <taxon>Nematocera</taxon>
        <taxon>Psychodoidea</taxon>
        <taxon>Psychodidae</taxon>
        <taxon>Lutzomyia</taxon>
        <taxon>Lutzomyia</taxon>
    </lineage>
</organism>
<dbReference type="AlphaFoldDB" id="A0A1B0CJE3"/>
<dbReference type="SUPFAM" id="SSF57850">
    <property type="entry name" value="RING/U-box"/>
    <property type="match status" value="1"/>
</dbReference>
<dbReference type="VEuPathDB" id="VectorBase:LLOJ004645"/>
<proteinExistence type="predicted"/>
<keyword evidence="1" id="KW-0479">Metal-binding</keyword>
<dbReference type="SMART" id="SM00184">
    <property type="entry name" value="RING"/>
    <property type="match status" value="2"/>
</dbReference>
<dbReference type="Gene3D" id="3.30.40.10">
    <property type="entry name" value="Zinc/RING finger domain, C3HC4 (zinc finger)"/>
    <property type="match status" value="2"/>
</dbReference>
<evidence type="ECO:0000313" key="8">
    <source>
        <dbReference type="Proteomes" id="UP000092461"/>
    </source>
</evidence>
<evidence type="ECO:0000256" key="4">
    <source>
        <dbReference type="PROSITE-ProRule" id="PRU00175"/>
    </source>
</evidence>
<keyword evidence="2 4" id="KW-0863">Zinc-finger</keyword>
<dbReference type="Pfam" id="PF21362">
    <property type="entry name" value="Sina_RING"/>
    <property type="match status" value="2"/>
</dbReference>
<dbReference type="InterPro" id="IPR013083">
    <property type="entry name" value="Znf_RING/FYVE/PHD"/>
</dbReference>
<dbReference type="GO" id="GO:0061630">
    <property type="term" value="F:ubiquitin protein ligase activity"/>
    <property type="evidence" value="ECO:0007669"/>
    <property type="project" value="TreeGrafter"/>
</dbReference>
<feature type="domain" description="RING-type" evidence="6">
    <location>
        <begin position="20"/>
        <end position="55"/>
    </location>
</feature>
<keyword evidence="3" id="KW-0862">Zinc</keyword>
<evidence type="ECO:0000256" key="5">
    <source>
        <dbReference type="SAM" id="MobiDB-lite"/>
    </source>
</evidence>
<dbReference type="EnsemblMetazoa" id="LLOJ004645-RA">
    <property type="protein sequence ID" value="LLOJ004645-PA"/>
    <property type="gene ID" value="LLOJ004645"/>
</dbReference>
<evidence type="ECO:0000256" key="2">
    <source>
        <dbReference type="ARBA" id="ARBA00022771"/>
    </source>
</evidence>
<dbReference type="VEuPathDB" id="VectorBase:LLONM1_005788"/>